<accession>A0A0N4ZDA4</accession>
<name>A0A0N4ZDA4_PARTI</name>
<sequence>MYNLEKTDLLFPKIDTRASKYPIKFDCTLLTPSTEMFSSTKLRPSVLTSCKDKILQLAPESKSTLRSCPCIRMASYAIGSVKRDGGIFKNRDFNRGSVCQLVFSDTFTSGSFFTNLLFLTSCKDKILQLAPESKSTLRSCPCIRMASYTVGGVKRDGGIFKN</sequence>
<protein>
    <submittedName>
        <fullName evidence="2">Ovule protein</fullName>
    </submittedName>
</protein>
<dbReference type="Proteomes" id="UP000038045">
    <property type="component" value="Unplaced"/>
</dbReference>
<dbReference type="AlphaFoldDB" id="A0A0N4ZDA4"/>
<keyword evidence="1" id="KW-1185">Reference proteome</keyword>
<organism evidence="1 2">
    <name type="scientific">Parastrongyloides trichosuri</name>
    <name type="common">Possum-specific nematode worm</name>
    <dbReference type="NCBI Taxonomy" id="131310"/>
    <lineage>
        <taxon>Eukaryota</taxon>
        <taxon>Metazoa</taxon>
        <taxon>Ecdysozoa</taxon>
        <taxon>Nematoda</taxon>
        <taxon>Chromadorea</taxon>
        <taxon>Rhabditida</taxon>
        <taxon>Tylenchina</taxon>
        <taxon>Panagrolaimomorpha</taxon>
        <taxon>Strongyloidoidea</taxon>
        <taxon>Strongyloididae</taxon>
        <taxon>Parastrongyloides</taxon>
    </lineage>
</organism>
<proteinExistence type="predicted"/>
<evidence type="ECO:0000313" key="2">
    <source>
        <dbReference type="WBParaSite" id="PTRK_0000554500.1"/>
    </source>
</evidence>
<reference evidence="2" key="1">
    <citation type="submission" date="2017-02" db="UniProtKB">
        <authorList>
            <consortium name="WormBaseParasite"/>
        </authorList>
    </citation>
    <scope>IDENTIFICATION</scope>
</reference>
<evidence type="ECO:0000313" key="1">
    <source>
        <dbReference type="Proteomes" id="UP000038045"/>
    </source>
</evidence>
<dbReference type="WBParaSite" id="PTRK_0000554500.1">
    <property type="protein sequence ID" value="PTRK_0000554500.1"/>
    <property type="gene ID" value="PTRK_0000554500"/>
</dbReference>